<dbReference type="InterPro" id="IPR050923">
    <property type="entry name" value="Cell_Proc_Reg/RNA_Proc"/>
</dbReference>
<comment type="caution">
    <text evidence="2">The sequence shown here is derived from an EMBL/GenBank/DDBJ whole genome shotgun (WGS) entry which is preliminary data.</text>
</comment>
<dbReference type="InterPro" id="IPR008984">
    <property type="entry name" value="SMAD_FHA_dom_sf"/>
</dbReference>
<dbReference type="SUPFAM" id="SSF49879">
    <property type="entry name" value="SMAD/FHA domain"/>
    <property type="match status" value="1"/>
</dbReference>
<dbReference type="Proteomes" id="UP001365846">
    <property type="component" value="Unassembled WGS sequence"/>
</dbReference>
<evidence type="ECO:0000313" key="2">
    <source>
        <dbReference type="EMBL" id="MEJ8813730.1"/>
    </source>
</evidence>
<name>A0ABU8VJI6_9BURK</name>
<proteinExistence type="predicted"/>
<evidence type="ECO:0000313" key="3">
    <source>
        <dbReference type="Proteomes" id="UP001365846"/>
    </source>
</evidence>
<dbReference type="Pfam" id="PF00498">
    <property type="entry name" value="FHA"/>
    <property type="match status" value="1"/>
</dbReference>
<keyword evidence="3" id="KW-1185">Reference proteome</keyword>
<feature type="domain" description="FHA" evidence="1">
    <location>
        <begin position="23"/>
        <end position="72"/>
    </location>
</feature>
<protein>
    <submittedName>
        <fullName evidence="2">FHA domain-containing protein</fullName>
    </submittedName>
</protein>
<dbReference type="InterPro" id="IPR000253">
    <property type="entry name" value="FHA_dom"/>
</dbReference>
<gene>
    <name evidence="2" type="ORF">WKW77_21770</name>
</gene>
<dbReference type="PANTHER" id="PTHR23308">
    <property type="entry name" value="NUCLEAR INHIBITOR OF PROTEIN PHOSPHATASE-1"/>
    <property type="match status" value="1"/>
</dbReference>
<dbReference type="SMART" id="SM00240">
    <property type="entry name" value="FHA"/>
    <property type="match status" value="1"/>
</dbReference>
<organism evidence="2 3">
    <name type="scientific">Variovorax ureilyticus</name>
    <dbReference type="NCBI Taxonomy" id="1836198"/>
    <lineage>
        <taxon>Bacteria</taxon>
        <taxon>Pseudomonadati</taxon>
        <taxon>Pseudomonadota</taxon>
        <taxon>Betaproteobacteria</taxon>
        <taxon>Burkholderiales</taxon>
        <taxon>Comamonadaceae</taxon>
        <taxon>Variovorax</taxon>
    </lineage>
</organism>
<dbReference type="PROSITE" id="PS50006">
    <property type="entry name" value="FHA_DOMAIN"/>
    <property type="match status" value="1"/>
</dbReference>
<evidence type="ECO:0000259" key="1">
    <source>
        <dbReference type="PROSITE" id="PS50006"/>
    </source>
</evidence>
<reference evidence="2 3" key="1">
    <citation type="submission" date="2024-03" db="EMBL/GenBank/DDBJ databases">
        <title>Novel species of the genus Variovorax.</title>
        <authorList>
            <person name="Liu Q."/>
            <person name="Xin Y.-H."/>
        </authorList>
    </citation>
    <scope>NUCLEOTIDE SEQUENCE [LARGE SCALE GENOMIC DNA]</scope>
    <source>
        <strain evidence="2 3">KACC 18899</strain>
    </source>
</reference>
<dbReference type="RefSeq" id="WP_340358971.1">
    <property type="nucleotide sequence ID" value="NZ_JBBKZU010000010.1"/>
</dbReference>
<dbReference type="Gene3D" id="2.60.200.20">
    <property type="match status" value="1"/>
</dbReference>
<accession>A0ABU8VJI6</accession>
<dbReference type="CDD" id="cd00060">
    <property type="entry name" value="FHA"/>
    <property type="match status" value="1"/>
</dbReference>
<sequence>MARLIILARHGSVRQVNLAGPITTIGRSHSNNVCIDSDRVSRHHAAIQWTGEHYILTDMGSRNGTYVNRERVRAHELTNGDVILVGDCQLRFLCNRRVDVPVDALRLMPAADEFLQLVPSR</sequence>
<dbReference type="EMBL" id="JBBKZU010000010">
    <property type="protein sequence ID" value="MEJ8813730.1"/>
    <property type="molecule type" value="Genomic_DNA"/>
</dbReference>